<evidence type="ECO:0000313" key="9">
    <source>
        <dbReference type="Proteomes" id="UP000232323"/>
    </source>
</evidence>
<reference evidence="8 9" key="1">
    <citation type="submission" date="2017-08" db="EMBL/GenBank/DDBJ databases">
        <title>Acidophilic green algal genome provides insights into adaptation to an acidic environment.</title>
        <authorList>
            <person name="Hirooka S."/>
            <person name="Hirose Y."/>
            <person name="Kanesaki Y."/>
            <person name="Higuchi S."/>
            <person name="Fujiwara T."/>
            <person name="Onuma R."/>
            <person name="Era A."/>
            <person name="Ohbayashi R."/>
            <person name="Uzuka A."/>
            <person name="Nozaki H."/>
            <person name="Yoshikawa H."/>
            <person name="Miyagishima S.Y."/>
        </authorList>
    </citation>
    <scope>NUCLEOTIDE SEQUENCE [LARGE SCALE GENOMIC DNA]</scope>
    <source>
        <strain evidence="8 9">NIES-2499</strain>
    </source>
</reference>
<dbReference type="OrthoDB" id="419508at2759"/>
<keyword evidence="9" id="KW-1185">Reference proteome</keyword>
<proteinExistence type="inferred from homology"/>
<dbReference type="EMBL" id="BEGY01000015">
    <property type="protein sequence ID" value="GAX76035.1"/>
    <property type="molecule type" value="Genomic_DNA"/>
</dbReference>
<comment type="function">
    <text evidence="7">Putative phospholipase.</text>
</comment>
<evidence type="ECO:0000256" key="7">
    <source>
        <dbReference type="RuleBase" id="RU364138"/>
    </source>
</evidence>
<protein>
    <recommendedName>
        <fullName evidence="7">Phospholipase B-like</fullName>
        <ecNumber evidence="7">3.1.1.-</ecNumber>
    </recommendedName>
</protein>
<evidence type="ECO:0000256" key="3">
    <source>
        <dbReference type="ARBA" id="ARBA00022801"/>
    </source>
</evidence>
<evidence type="ECO:0000256" key="6">
    <source>
        <dbReference type="ARBA" id="ARBA00023180"/>
    </source>
</evidence>
<name>A0A250WZ25_9CHLO</name>
<dbReference type="PANTHER" id="PTHR12370">
    <property type="entry name" value="PHOSPHOLIPASE B-RELATED"/>
    <property type="match status" value="1"/>
</dbReference>
<gene>
    <name evidence="8" type="ORF">CEUSTIGMA_g3478.t1</name>
</gene>
<sequence length="543" mass="61619">MVNESDVVASASFSPSENHKSDFAQLRVHTKAGFDDSIQMQAAGFAEGYISAEMINNHWKNMEWWLKDQEINVEKLDAWLWDQDEWTREGIDRFKSGQLGDHSELSFWSAMSLLMDQVDGLVMGYQAHMQEELGQAQGLQQIDRRGFLLLNSFGDIDNLVDMLKLDSAPFIRDGQQLDDLHHHLNLAPGLNPVWETLVSPGMVKARIAKRGHCSAIIKVTADFSDILMGHNTWWSFSSLLRIYKHYSFALSDPVIKSKSLSFSSYPGLMSSMDDWYILDTQMVVTETSNDIYDISLYNLATSQAALSWHRVRVANMLAEDGATWAEYVGTHNSGTYTNQYMLVDLKRFTPYSELQPGLLTVVEVIPGRVVKADTTQELERGYWPSYNVPYFPEVYNATGYNMLRTHLSARGSDFNGVVTGLSYQLDSRAKIMRRDSGTLTDLSDLQRFMRSNGWPSDTLSVSPWDGISARGDLSPDPDDRSADGAYDAKVTNYRLALQMSSIAVNGPTWNDHGLPPFRWAEWKDVAHFGMRDEYRTEWELQEP</sequence>
<keyword evidence="3 7" id="KW-0378">Hydrolase</keyword>
<accession>A0A250WZ25</accession>
<keyword evidence="4 7" id="KW-0442">Lipid degradation</keyword>
<organism evidence="8 9">
    <name type="scientific">Chlamydomonas eustigma</name>
    <dbReference type="NCBI Taxonomy" id="1157962"/>
    <lineage>
        <taxon>Eukaryota</taxon>
        <taxon>Viridiplantae</taxon>
        <taxon>Chlorophyta</taxon>
        <taxon>core chlorophytes</taxon>
        <taxon>Chlorophyceae</taxon>
        <taxon>CS clade</taxon>
        <taxon>Chlamydomonadales</taxon>
        <taxon>Chlamydomonadaceae</taxon>
        <taxon>Chlamydomonas</taxon>
    </lineage>
</organism>
<dbReference type="GO" id="GO:0005576">
    <property type="term" value="C:extracellular region"/>
    <property type="evidence" value="ECO:0007669"/>
    <property type="project" value="TreeGrafter"/>
</dbReference>
<dbReference type="AlphaFoldDB" id="A0A250WZ25"/>
<dbReference type="EC" id="3.1.1.-" evidence="7"/>
<evidence type="ECO:0000256" key="1">
    <source>
        <dbReference type="ARBA" id="ARBA00007835"/>
    </source>
</evidence>
<dbReference type="STRING" id="1157962.A0A250WZ25"/>
<dbReference type="Gene3D" id="3.60.60.30">
    <property type="match status" value="1"/>
</dbReference>
<evidence type="ECO:0000313" key="8">
    <source>
        <dbReference type="EMBL" id="GAX76035.1"/>
    </source>
</evidence>
<evidence type="ECO:0000256" key="2">
    <source>
        <dbReference type="ARBA" id="ARBA00022729"/>
    </source>
</evidence>
<evidence type="ECO:0000256" key="5">
    <source>
        <dbReference type="ARBA" id="ARBA00023098"/>
    </source>
</evidence>
<keyword evidence="2" id="KW-0732">Signal</keyword>
<dbReference type="GO" id="GO:0004620">
    <property type="term" value="F:phospholipase activity"/>
    <property type="evidence" value="ECO:0007669"/>
    <property type="project" value="InterPro"/>
</dbReference>
<evidence type="ECO:0000256" key="4">
    <source>
        <dbReference type="ARBA" id="ARBA00022963"/>
    </source>
</evidence>
<keyword evidence="6" id="KW-0325">Glycoprotein</keyword>
<dbReference type="Proteomes" id="UP000232323">
    <property type="component" value="Unassembled WGS sequence"/>
</dbReference>
<comment type="caution">
    <text evidence="8">The sequence shown here is derived from an EMBL/GenBank/DDBJ whole genome shotgun (WGS) entry which is preliminary data.</text>
</comment>
<dbReference type="Pfam" id="PF04916">
    <property type="entry name" value="Phospholip_B"/>
    <property type="match status" value="1"/>
</dbReference>
<dbReference type="GO" id="GO:0009395">
    <property type="term" value="P:phospholipid catabolic process"/>
    <property type="evidence" value="ECO:0007669"/>
    <property type="project" value="TreeGrafter"/>
</dbReference>
<keyword evidence="5 7" id="KW-0443">Lipid metabolism</keyword>
<dbReference type="PANTHER" id="PTHR12370:SF3">
    <property type="entry name" value="PHOSPHOLIPASE B-LIKE 2-RELATED"/>
    <property type="match status" value="1"/>
</dbReference>
<dbReference type="InterPro" id="IPR007000">
    <property type="entry name" value="PLipase_B-like"/>
</dbReference>
<comment type="similarity">
    <text evidence="1 7">Belongs to the phospholipase B-like family.</text>
</comment>